<evidence type="ECO:0000313" key="3">
    <source>
        <dbReference type="Proteomes" id="UP000054683"/>
    </source>
</evidence>
<gene>
    <name evidence="2" type="ORF">AWB69_03895</name>
</gene>
<evidence type="ECO:0000256" key="1">
    <source>
        <dbReference type="SAM" id="MobiDB-lite"/>
    </source>
</evidence>
<name>A0A158H4S1_9BURK</name>
<organism evidence="2 3">
    <name type="scientific">Caballeronia udeis</name>
    <dbReference type="NCBI Taxonomy" id="1232866"/>
    <lineage>
        <taxon>Bacteria</taxon>
        <taxon>Pseudomonadati</taxon>
        <taxon>Pseudomonadota</taxon>
        <taxon>Betaproteobacteria</taxon>
        <taxon>Burkholderiales</taxon>
        <taxon>Burkholderiaceae</taxon>
        <taxon>Caballeronia</taxon>
    </lineage>
</organism>
<feature type="region of interest" description="Disordered" evidence="1">
    <location>
        <begin position="82"/>
        <end position="120"/>
    </location>
</feature>
<reference evidence="2 3" key="1">
    <citation type="submission" date="2016-01" db="EMBL/GenBank/DDBJ databases">
        <authorList>
            <person name="Oliw E.H."/>
        </authorList>
    </citation>
    <scope>NUCLEOTIDE SEQUENCE [LARGE SCALE GENOMIC DNA]</scope>
    <source>
        <strain evidence="2">LMG 27134</strain>
    </source>
</reference>
<dbReference type="RefSeq" id="WP_063977854.1">
    <property type="nucleotide sequence ID" value="NZ_FCOK02000025.1"/>
</dbReference>
<sequence length="120" mass="13473">MDSIIDIKLQGTPSALFADQELTHLELVMRRSLIDDALSPIMPPTYWRERLALVARSSHLTHTQIQTVHRLYLQIDAHEASNRTRDTAPEFTPNLTSPILPVPRMVLQPNPARPSGNDGS</sequence>
<dbReference type="EMBL" id="FCOK02000025">
    <property type="protein sequence ID" value="SAL39362.1"/>
    <property type="molecule type" value="Genomic_DNA"/>
</dbReference>
<protein>
    <submittedName>
        <fullName evidence="2">Uncharacterized protein</fullName>
    </submittedName>
</protein>
<dbReference type="AlphaFoldDB" id="A0A158H4S1"/>
<dbReference type="Proteomes" id="UP000054683">
    <property type="component" value="Unassembled WGS sequence"/>
</dbReference>
<proteinExistence type="predicted"/>
<evidence type="ECO:0000313" key="2">
    <source>
        <dbReference type="EMBL" id="SAL39362.1"/>
    </source>
</evidence>
<accession>A0A158H4S1</accession>